<gene>
    <name evidence="1" type="ORF">CCAM_LOCUS32232</name>
</gene>
<keyword evidence="2" id="KW-1185">Reference proteome</keyword>
<dbReference type="OrthoDB" id="1305647at2759"/>
<reference evidence="1 2" key="1">
    <citation type="submission" date="2018-04" db="EMBL/GenBank/DDBJ databases">
        <authorList>
            <person name="Vogel A."/>
        </authorList>
    </citation>
    <scope>NUCLEOTIDE SEQUENCE [LARGE SCALE GENOMIC DNA]</scope>
</reference>
<dbReference type="EMBL" id="OOIL02004123">
    <property type="protein sequence ID" value="VFQ90456.1"/>
    <property type="molecule type" value="Genomic_DNA"/>
</dbReference>
<organism evidence="1 2">
    <name type="scientific">Cuscuta campestris</name>
    <dbReference type="NCBI Taxonomy" id="132261"/>
    <lineage>
        <taxon>Eukaryota</taxon>
        <taxon>Viridiplantae</taxon>
        <taxon>Streptophyta</taxon>
        <taxon>Embryophyta</taxon>
        <taxon>Tracheophyta</taxon>
        <taxon>Spermatophyta</taxon>
        <taxon>Magnoliopsida</taxon>
        <taxon>eudicotyledons</taxon>
        <taxon>Gunneridae</taxon>
        <taxon>Pentapetalae</taxon>
        <taxon>asterids</taxon>
        <taxon>lamiids</taxon>
        <taxon>Solanales</taxon>
        <taxon>Convolvulaceae</taxon>
        <taxon>Cuscuteae</taxon>
        <taxon>Cuscuta</taxon>
        <taxon>Cuscuta subgen. Grammica</taxon>
        <taxon>Cuscuta sect. Cleistogrammica</taxon>
    </lineage>
</organism>
<evidence type="ECO:0000313" key="1">
    <source>
        <dbReference type="EMBL" id="VFQ90456.1"/>
    </source>
</evidence>
<evidence type="ECO:0000313" key="2">
    <source>
        <dbReference type="Proteomes" id="UP000595140"/>
    </source>
</evidence>
<evidence type="ECO:0008006" key="3">
    <source>
        <dbReference type="Google" id="ProtNLM"/>
    </source>
</evidence>
<protein>
    <recommendedName>
        <fullName evidence="3">DUF223 domain-containing protein</fullName>
    </recommendedName>
</protein>
<dbReference type="Proteomes" id="UP000595140">
    <property type="component" value="Unassembled WGS sequence"/>
</dbReference>
<proteinExistence type="predicted"/>
<accession>A0A484MQK1</accession>
<sequence length="78" mass="8970">MDVCGFWVTRVLRVTSPCMSTLLGKKMDDHISIQRLTRESNNCAIKARVSRLWDAYNLKNKKDIISTDMVLIDVEVLL</sequence>
<dbReference type="AlphaFoldDB" id="A0A484MQK1"/>
<name>A0A484MQK1_9ASTE</name>